<proteinExistence type="predicted"/>
<comment type="caution">
    <text evidence="1">The sequence shown here is derived from an EMBL/GenBank/DDBJ whole genome shotgun (WGS) entry which is preliminary data.</text>
</comment>
<dbReference type="RefSeq" id="WP_123783064.1">
    <property type="nucleotide sequence ID" value="NZ_RKIK01000069.1"/>
</dbReference>
<organism evidence="1 2">
    <name type="scientific">Vibrio ponticus</name>
    <dbReference type="NCBI Taxonomy" id="265668"/>
    <lineage>
        <taxon>Bacteria</taxon>
        <taxon>Pseudomonadati</taxon>
        <taxon>Pseudomonadota</taxon>
        <taxon>Gammaproteobacteria</taxon>
        <taxon>Vibrionales</taxon>
        <taxon>Vibrionaceae</taxon>
        <taxon>Vibrio</taxon>
    </lineage>
</organism>
<evidence type="ECO:0000313" key="1">
    <source>
        <dbReference type="EMBL" id="ROV58635.1"/>
    </source>
</evidence>
<accession>A0A3N3DVU0</accession>
<dbReference type="AlphaFoldDB" id="A0A3N3DVU0"/>
<gene>
    <name evidence="1" type="ORF">EGH82_17570</name>
</gene>
<sequence>MNRNSTVNYSVNYRPQYEEKDAGQRPTVSRLDMLKAQLHKLTPHQLAELRGAIDAKLDYQPKVVISDEEHAFLRNLF</sequence>
<dbReference type="EMBL" id="RKIK01000069">
    <property type="protein sequence ID" value="ROV58635.1"/>
    <property type="molecule type" value="Genomic_DNA"/>
</dbReference>
<dbReference type="Proteomes" id="UP000278792">
    <property type="component" value="Unassembled WGS sequence"/>
</dbReference>
<protein>
    <submittedName>
        <fullName evidence="1">Uncharacterized protein</fullName>
    </submittedName>
</protein>
<name>A0A3N3DVU0_9VIBR</name>
<evidence type="ECO:0000313" key="2">
    <source>
        <dbReference type="Proteomes" id="UP000278792"/>
    </source>
</evidence>
<reference evidence="1 2" key="1">
    <citation type="submission" date="2018-11" db="EMBL/GenBank/DDBJ databases">
        <title>Vibrio ponticus strain CAIM 1751 pathogenic for the snapper Lutjanus guttatus.</title>
        <authorList>
            <person name="Soto-Rodriguez S."/>
            <person name="Lozano-Olvera R."/>
            <person name="Gomez-Gil B."/>
        </authorList>
    </citation>
    <scope>NUCLEOTIDE SEQUENCE [LARGE SCALE GENOMIC DNA]</scope>
    <source>
        <strain evidence="1 2">CAIM 1751</strain>
    </source>
</reference>